<sequence length="234" mass="24611">MKRIISVLIASGLLSACTVVPEANRAGTGARSTAPASSGAVATRLPAPVAAHPQDRQCLAQLTDTGAQFVPVADAYLGEGCSTVGTVQLSALRSDATRLSLSNMGPVQCGVGAAFAAWARYGVDRAAQQILGSRLQRIETMGSYACRNVAGSSRRSAHATAGAIDIAAFVLEDGRRISVLQHWHGGSAAEKEFLRTVQRSACRRFATVLGPEYNAAHRDHFHVEGVMTDSSFCR</sequence>
<dbReference type="InterPro" id="IPR009683">
    <property type="entry name" value="Extensin-like_C"/>
</dbReference>
<dbReference type="Pfam" id="PF06904">
    <property type="entry name" value="Extensin-like_C"/>
    <property type="match status" value="1"/>
</dbReference>
<evidence type="ECO:0000313" key="2">
    <source>
        <dbReference type="EMBL" id="MFC3102173.1"/>
    </source>
</evidence>
<dbReference type="Proteomes" id="UP001595378">
    <property type="component" value="Unassembled WGS sequence"/>
</dbReference>
<evidence type="ECO:0000259" key="1">
    <source>
        <dbReference type="Pfam" id="PF06904"/>
    </source>
</evidence>
<organism evidence="2 3">
    <name type="scientific">Alteraurantiacibacter lauratis</name>
    <dbReference type="NCBI Taxonomy" id="2054627"/>
    <lineage>
        <taxon>Bacteria</taxon>
        <taxon>Pseudomonadati</taxon>
        <taxon>Pseudomonadota</taxon>
        <taxon>Alphaproteobacteria</taxon>
        <taxon>Sphingomonadales</taxon>
        <taxon>Erythrobacteraceae</taxon>
        <taxon>Alteraurantiacibacter</taxon>
    </lineage>
</organism>
<evidence type="ECO:0000313" key="3">
    <source>
        <dbReference type="Proteomes" id="UP001595378"/>
    </source>
</evidence>
<comment type="caution">
    <text evidence="2">The sequence shown here is derived from an EMBL/GenBank/DDBJ whole genome shotgun (WGS) entry which is preliminary data.</text>
</comment>
<keyword evidence="3" id="KW-1185">Reference proteome</keyword>
<dbReference type="EMBL" id="JBHRSU010000037">
    <property type="protein sequence ID" value="MFC3102173.1"/>
    <property type="molecule type" value="Genomic_DNA"/>
</dbReference>
<accession>A0ABV7EHJ7</accession>
<feature type="domain" description="Extensin-like C-terminal" evidence="1">
    <location>
        <begin position="57"/>
        <end position="234"/>
    </location>
</feature>
<dbReference type="PROSITE" id="PS51257">
    <property type="entry name" value="PROKAR_LIPOPROTEIN"/>
    <property type="match status" value="1"/>
</dbReference>
<gene>
    <name evidence="2" type="ORF">ACFODK_14880</name>
</gene>
<protein>
    <submittedName>
        <fullName evidence="2">Extensin family protein</fullName>
    </submittedName>
</protein>
<name>A0ABV7EHJ7_9SPHN</name>
<proteinExistence type="predicted"/>
<reference evidence="3" key="1">
    <citation type="journal article" date="2019" name="Int. J. Syst. Evol. Microbiol.">
        <title>The Global Catalogue of Microorganisms (GCM) 10K type strain sequencing project: providing services to taxonomists for standard genome sequencing and annotation.</title>
        <authorList>
            <consortium name="The Broad Institute Genomics Platform"/>
            <consortium name="The Broad Institute Genome Sequencing Center for Infectious Disease"/>
            <person name="Wu L."/>
            <person name="Ma J."/>
        </authorList>
    </citation>
    <scope>NUCLEOTIDE SEQUENCE [LARGE SCALE GENOMIC DNA]</scope>
    <source>
        <strain evidence="3">KCTC 52606</strain>
    </source>
</reference>
<dbReference type="RefSeq" id="WP_336918208.1">
    <property type="nucleotide sequence ID" value="NZ_JBANRN010000004.1"/>
</dbReference>